<gene>
    <name evidence="4" type="ORF">AS594_03115</name>
</gene>
<name>A0A1E5P284_9ACTN</name>
<dbReference type="PANTHER" id="PTHR33495">
    <property type="entry name" value="ANTI-SIGMA FACTOR ANTAGONIST TM_1081-RELATED-RELATED"/>
    <property type="match status" value="1"/>
</dbReference>
<dbReference type="CDD" id="cd07043">
    <property type="entry name" value="STAS_anti-anti-sigma_factors"/>
    <property type="match status" value="1"/>
</dbReference>
<dbReference type="NCBIfam" id="TIGR00377">
    <property type="entry name" value="ant_ant_sig"/>
    <property type="match status" value="1"/>
</dbReference>
<organism evidence="4 5">
    <name type="scientific">Streptomyces agglomeratus</name>
    <dbReference type="NCBI Taxonomy" id="285458"/>
    <lineage>
        <taxon>Bacteria</taxon>
        <taxon>Bacillati</taxon>
        <taxon>Actinomycetota</taxon>
        <taxon>Actinomycetes</taxon>
        <taxon>Kitasatosporales</taxon>
        <taxon>Streptomycetaceae</taxon>
        <taxon>Streptomyces</taxon>
    </lineage>
</organism>
<dbReference type="GO" id="GO:0043856">
    <property type="term" value="F:anti-sigma factor antagonist activity"/>
    <property type="evidence" value="ECO:0007669"/>
    <property type="project" value="InterPro"/>
</dbReference>
<comment type="similarity">
    <text evidence="1 2">Belongs to the anti-sigma-factor antagonist family.</text>
</comment>
<dbReference type="InterPro" id="IPR036513">
    <property type="entry name" value="STAS_dom_sf"/>
</dbReference>
<dbReference type="PANTHER" id="PTHR33495:SF13">
    <property type="entry name" value="ANTI-SIGMA-F FACTOR ANTAGONIST RSFB"/>
    <property type="match status" value="1"/>
</dbReference>
<dbReference type="InterPro" id="IPR003658">
    <property type="entry name" value="Anti-sigma_ant"/>
</dbReference>
<dbReference type="InterPro" id="IPR002645">
    <property type="entry name" value="STAS_dom"/>
</dbReference>
<dbReference type="OrthoDB" id="4262506at2"/>
<evidence type="ECO:0000313" key="5">
    <source>
        <dbReference type="Proteomes" id="UP000095759"/>
    </source>
</evidence>
<dbReference type="SUPFAM" id="SSF52091">
    <property type="entry name" value="SpoIIaa-like"/>
    <property type="match status" value="1"/>
</dbReference>
<evidence type="ECO:0000313" key="4">
    <source>
        <dbReference type="EMBL" id="OEJ23619.1"/>
    </source>
</evidence>
<comment type="caution">
    <text evidence="4">The sequence shown here is derived from an EMBL/GenBank/DDBJ whole genome shotgun (WGS) entry which is preliminary data.</text>
</comment>
<dbReference type="RefSeq" id="WP_069925544.1">
    <property type="nucleotide sequence ID" value="NZ_MEHI01000001.1"/>
</dbReference>
<feature type="domain" description="STAS" evidence="3">
    <location>
        <begin position="4"/>
        <end position="119"/>
    </location>
</feature>
<dbReference type="EMBL" id="MEHJ01000001">
    <property type="protein sequence ID" value="OEJ23619.1"/>
    <property type="molecule type" value="Genomic_DNA"/>
</dbReference>
<proteinExistence type="inferred from homology"/>
<accession>A0A1E5P284</accession>
<dbReference type="AlphaFoldDB" id="A0A1E5P284"/>
<dbReference type="Gene3D" id="3.30.750.24">
    <property type="entry name" value="STAS domain"/>
    <property type="match status" value="1"/>
</dbReference>
<dbReference type="STRING" id="285458.BGM19_33670"/>
<evidence type="ECO:0000259" key="3">
    <source>
        <dbReference type="PROSITE" id="PS50801"/>
    </source>
</evidence>
<sequence length="119" mass="12672">MKSFTVTVEQQPGLTLITVAGELDLQTLPAVEDATVVVPLGGKVLHVELSGVPFMDSSGLNLLLRLRRRMRQEAGHLVVSGLQEQPAGLLRLTGTYELLTAADSVGVTSPVGRRSPSRV</sequence>
<dbReference type="Proteomes" id="UP000095759">
    <property type="component" value="Unassembled WGS sequence"/>
</dbReference>
<keyword evidence="5" id="KW-1185">Reference proteome</keyword>
<dbReference type="PROSITE" id="PS50801">
    <property type="entry name" value="STAS"/>
    <property type="match status" value="1"/>
</dbReference>
<evidence type="ECO:0000256" key="2">
    <source>
        <dbReference type="RuleBase" id="RU003749"/>
    </source>
</evidence>
<protein>
    <recommendedName>
        <fullName evidence="2">Anti-sigma factor antagonist</fullName>
    </recommendedName>
</protein>
<evidence type="ECO:0000256" key="1">
    <source>
        <dbReference type="ARBA" id="ARBA00009013"/>
    </source>
</evidence>
<reference evidence="4 5" key="1">
    <citation type="submission" date="2016-08" db="EMBL/GenBank/DDBJ databases">
        <title>Complete genome sequence of Streptomyces agglomeratus strain 6-3-2, a novel anti-MRSA actinomycete isolated from Wuli of Tebit, China.</title>
        <authorList>
            <person name="Chen X."/>
        </authorList>
    </citation>
    <scope>NUCLEOTIDE SEQUENCE [LARGE SCALE GENOMIC DNA]</scope>
    <source>
        <strain evidence="4 5">6-3-2</strain>
    </source>
</reference>
<dbReference type="Pfam" id="PF01740">
    <property type="entry name" value="STAS"/>
    <property type="match status" value="1"/>
</dbReference>